<comment type="subunit">
    <text evidence="11">The complex is composed of two ATP-binding proteins (GltL), two transmembrane proteins (GltJ and GltK) and a solute-binding protein (GltI).</text>
</comment>
<dbReference type="GO" id="GO:0022857">
    <property type="term" value="F:transmembrane transporter activity"/>
    <property type="evidence" value="ECO:0007669"/>
    <property type="project" value="InterPro"/>
</dbReference>
<dbReference type="PANTHER" id="PTHR30614">
    <property type="entry name" value="MEMBRANE COMPONENT OF AMINO ACID ABC TRANSPORTER"/>
    <property type="match status" value="1"/>
</dbReference>
<evidence type="ECO:0000256" key="6">
    <source>
        <dbReference type="ARBA" id="ARBA00022692"/>
    </source>
</evidence>
<evidence type="ECO:0000256" key="13">
    <source>
        <dbReference type="RuleBase" id="RU363032"/>
    </source>
</evidence>
<keyword evidence="8 13" id="KW-1133">Transmembrane helix</keyword>
<comment type="subcellular location">
    <subcellularLocation>
        <location evidence="1">Cell inner membrane</location>
        <topology evidence="1">Multi-pass membrane protein</topology>
    </subcellularLocation>
    <subcellularLocation>
        <location evidence="13">Cell membrane</location>
        <topology evidence="13">Multi-pass membrane protein</topology>
    </subcellularLocation>
</comment>
<feature type="transmembrane region" description="Helical" evidence="13">
    <location>
        <begin position="76"/>
        <end position="102"/>
    </location>
</feature>
<evidence type="ECO:0000313" key="16">
    <source>
        <dbReference type="Proteomes" id="UP000041882"/>
    </source>
</evidence>
<comment type="similarity">
    <text evidence="2">Belongs to the binding-protein-dependent transport system permease family. HisMQ subfamily.</text>
</comment>
<dbReference type="PROSITE" id="PS50928">
    <property type="entry name" value="ABC_TM1"/>
    <property type="match status" value="1"/>
</dbReference>
<dbReference type="InterPro" id="IPR043429">
    <property type="entry name" value="ArtM/GltK/GlnP/TcyL/YhdX-like"/>
</dbReference>
<evidence type="ECO:0000256" key="11">
    <source>
        <dbReference type="ARBA" id="ARBA00062718"/>
    </source>
</evidence>
<evidence type="ECO:0000256" key="7">
    <source>
        <dbReference type="ARBA" id="ARBA00022970"/>
    </source>
</evidence>
<evidence type="ECO:0000256" key="5">
    <source>
        <dbReference type="ARBA" id="ARBA00022519"/>
    </source>
</evidence>
<evidence type="ECO:0000256" key="12">
    <source>
        <dbReference type="ARBA" id="ARBA00073646"/>
    </source>
</evidence>
<keyword evidence="5" id="KW-0997">Cell inner membrane</keyword>
<evidence type="ECO:0000256" key="3">
    <source>
        <dbReference type="ARBA" id="ARBA00022448"/>
    </source>
</evidence>
<dbReference type="EMBL" id="CQAW01000002">
    <property type="protein sequence ID" value="CNH14775.1"/>
    <property type="molecule type" value="Genomic_DNA"/>
</dbReference>
<evidence type="ECO:0000259" key="14">
    <source>
        <dbReference type="PROSITE" id="PS50928"/>
    </source>
</evidence>
<keyword evidence="7" id="KW-0029">Amino-acid transport</keyword>
<dbReference type="Proteomes" id="UP000041882">
    <property type="component" value="Unassembled WGS sequence"/>
</dbReference>
<dbReference type="InterPro" id="IPR000515">
    <property type="entry name" value="MetI-like"/>
</dbReference>
<name>A0A0T9NJF5_9GAMM</name>
<evidence type="ECO:0000256" key="10">
    <source>
        <dbReference type="ARBA" id="ARBA00060298"/>
    </source>
</evidence>
<evidence type="ECO:0000256" key="4">
    <source>
        <dbReference type="ARBA" id="ARBA00022475"/>
    </source>
</evidence>
<keyword evidence="4" id="KW-1003">Cell membrane</keyword>
<dbReference type="GO" id="GO:0043190">
    <property type="term" value="C:ATP-binding cassette (ABC) transporter complex"/>
    <property type="evidence" value="ECO:0007669"/>
    <property type="project" value="InterPro"/>
</dbReference>
<gene>
    <name evidence="15" type="primary">gltJ1</name>
    <name evidence="15" type="ORF">ERS008472_00687</name>
</gene>
<reference evidence="16" key="1">
    <citation type="submission" date="2015-03" db="EMBL/GenBank/DDBJ databases">
        <authorList>
            <consortium name="Pathogen Informatics"/>
            <person name="Murphy D."/>
        </authorList>
    </citation>
    <scope>NUCLEOTIDE SEQUENCE [LARGE SCALE GENOMIC DNA]</scope>
    <source>
        <strain evidence="16">IP6945</strain>
    </source>
</reference>
<evidence type="ECO:0000313" key="15">
    <source>
        <dbReference type="EMBL" id="CNH14775.1"/>
    </source>
</evidence>
<organism evidence="15 16">
    <name type="scientific">Yersinia thracica</name>
    <dbReference type="NCBI Taxonomy" id="2890319"/>
    <lineage>
        <taxon>Bacteria</taxon>
        <taxon>Pseudomonadati</taxon>
        <taxon>Pseudomonadota</taxon>
        <taxon>Gammaproteobacteria</taxon>
        <taxon>Enterobacterales</taxon>
        <taxon>Yersiniaceae</taxon>
        <taxon>Yersinia</taxon>
    </lineage>
</organism>
<dbReference type="PANTHER" id="PTHR30614:SF42">
    <property type="entry name" value="GLUTAMATE_ASPARTATE IMPORT PERMEASE PROTEIN GLTJ"/>
    <property type="match status" value="1"/>
</dbReference>
<dbReference type="Gene3D" id="1.10.3720.10">
    <property type="entry name" value="MetI-like"/>
    <property type="match status" value="1"/>
</dbReference>
<dbReference type="AlphaFoldDB" id="A0A0T9NJF5"/>
<comment type="function">
    <text evidence="10">Part of the ABC transporter complex GltIJKL involved in glutamate and aspartate uptake. Probably responsible for the translocation of the substrate across the membrane.</text>
</comment>
<keyword evidence="16" id="KW-1185">Reference proteome</keyword>
<proteinExistence type="inferred from homology"/>
<keyword evidence="9 13" id="KW-0472">Membrane</keyword>
<accession>A0A0T9NJF5</accession>
<evidence type="ECO:0000256" key="8">
    <source>
        <dbReference type="ARBA" id="ARBA00022989"/>
    </source>
</evidence>
<feature type="domain" description="ABC transmembrane type-1" evidence="14">
    <location>
        <begin position="81"/>
        <end position="282"/>
    </location>
</feature>
<feature type="transmembrane region" description="Helical" evidence="13">
    <location>
        <begin position="160"/>
        <end position="179"/>
    </location>
</feature>
<keyword evidence="3 13" id="KW-0813">Transport</keyword>
<feature type="transmembrane region" description="Helical" evidence="13">
    <location>
        <begin position="123"/>
        <end position="140"/>
    </location>
</feature>
<evidence type="ECO:0000256" key="1">
    <source>
        <dbReference type="ARBA" id="ARBA00004429"/>
    </source>
</evidence>
<dbReference type="InterPro" id="IPR035906">
    <property type="entry name" value="MetI-like_sf"/>
</dbReference>
<evidence type="ECO:0000256" key="2">
    <source>
        <dbReference type="ARBA" id="ARBA00010072"/>
    </source>
</evidence>
<protein>
    <recommendedName>
        <fullName evidence="12">Glutamate/aspartate import permease protein GltJ</fullName>
    </recommendedName>
</protein>
<feature type="transmembrane region" description="Helical" evidence="13">
    <location>
        <begin position="263"/>
        <end position="282"/>
    </location>
</feature>
<keyword evidence="6 13" id="KW-0812">Transmembrane</keyword>
<dbReference type="CDD" id="cd06261">
    <property type="entry name" value="TM_PBP2"/>
    <property type="match status" value="1"/>
</dbReference>
<dbReference type="SUPFAM" id="SSF161098">
    <property type="entry name" value="MetI-like"/>
    <property type="match status" value="1"/>
</dbReference>
<sequence>MPTLQIDDEPMGRQDAGWPFPTPHFFVNPREAAAHWIISHQGGLSILLREFAMSIDWNWGIFLQPAPFGNTTYFGWIWSGFQVTVALSLCAWVIAFFVGSLFGILRTVPNRILSTIGATYVELFRNVPLIVQFFTWYLVVPELLPANLGMWFKSELDPNIQFFLSSMMCLGLFTAARVCEQVRAGIQSLPRGQKAAGLAMGLTLPQTYRYVLLPNAYRVIIPPMTSEMLNLVKNSAIASTIGLVDMAAQAGKLLDYSAHAYESFTAITLGYVLINAVIMLLMRLVEKKVQLPGNLGSK</sequence>
<dbReference type="Pfam" id="PF00528">
    <property type="entry name" value="BPD_transp_1"/>
    <property type="match status" value="1"/>
</dbReference>
<dbReference type="NCBIfam" id="TIGR01726">
    <property type="entry name" value="HEQRo_perm_3TM"/>
    <property type="match status" value="1"/>
</dbReference>
<evidence type="ECO:0000256" key="9">
    <source>
        <dbReference type="ARBA" id="ARBA00023136"/>
    </source>
</evidence>
<dbReference type="GO" id="GO:0006865">
    <property type="term" value="P:amino acid transport"/>
    <property type="evidence" value="ECO:0007669"/>
    <property type="project" value="UniProtKB-KW"/>
</dbReference>
<dbReference type="FunFam" id="1.10.3720.10:FF:000021">
    <property type="entry name" value="Glutamate/aspartate ABC transporter, permease protein GltJ"/>
    <property type="match status" value="1"/>
</dbReference>
<dbReference type="InterPro" id="IPR010065">
    <property type="entry name" value="AA_ABC_transptr_permease_3TM"/>
</dbReference>